<feature type="compositionally biased region" description="Acidic residues" evidence="1">
    <location>
        <begin position="217"/>
        <end position="229"/>
    </location>
</feature>
<protein>
    <recommendedName>
        <fullName evidence="2">DUF6589 domain-containing protein</fullName>
    </recommendedName>
</protein>
<evidence type="ECO:0000259" key="2">
    <source>
        <dbReference type="Pfam" id="PF20231"/>
    </source>
</evidence>
<comment type="caution">
    <text evidence="3">The sequence shown here is derived from an EMBL/GenBank/DDBJ whole genome shotgun (WGS) entry which is preliminary data.</text>
</comment>
<feature type="region of interest" description="Disordered" evidence="1">
    <location>
        <begin position="163"/>
        <end position="182"/>
    </location>
</feature>
<feature type="compositionally biased region" description="Basic and acidic residues" evidence="1">
    <location>
        <begin position="19"/>
        <end position="56"/>
    </location>
</feature>
<organism evidence="3 4">
    <name type="scientific">Trametes pubescens</name>
    <name type="common">White-rot fungus</name>
    <dbReference type="NCBI Taxonomy" id="154538"/>
    <lineage>
        <taxon>Eukaryota</taxon>
        <taxon>Fungi</taxon>
        <taxon>Dikarya</taxon>
        <taxon>Basidiomycota</taxon>
        <taxon>Agaricomycotina</taxon>
        <taxon>Agaricomycetes</taxon>
        <taxon>Polyporales</taxon>
        <taxon>Polyporaceae</taxon>
        <taxon>Trametes</taxon>
    </lineage>
</organism>
<dbReference type="AlphaFoldDB" id="A0A1M2VNQ1"/>
<dbReference type="InterPro" id="IPR046496">
    <property type="entry name" value="DUF6589"/>
</dbReference>
<evidence type="ECO:0000313" key="3">
    <source>
        <dbReference type="EMBL" id="OJT09234.1"/>
    </source>
</evidence>
<feature type="compositionally biased region" description="Polar residues" evidence="1">
    <location>
        <begin position="7"/>
        <end position="16"/>
    </location>
</feature>
<dbReference type="STRING" id="154538.A0A1M2VNQ1"/>
<keyword evidence="4" id="KW-1185">Reference proteome</keyword>
<dbReference type="EMBL" id="MNAD01000958">
    <property type="protein sequence ID" value="OJT09234.1"/>
    <property type="molecule type" value="Genomic_DNA"/>
</dbReference>
<name>A0A1M2VNQ1_TRAPU</name>
<feature type="region of interest" description="Disordered" evidence="1">
    <location>
        <begin position="891"/>
        <end position="964"/>
    </location>
</feature>
<feature type="region of interest" description="Disordered" evidence="1">
    <location>
        <begin position="1"/>
        <end position="56"/>
    </location>
</feature>
<feature type="region of interest" description="Disordered" evidence="1">
    <location>
        <begin position="625"/>
        <end position="653"/>
    </location>
</feature>
<evidence type="ECO:0000256" key="1">
    <source>
        <dbReference type="SAM" id="MobiDB-lite"/>
    </source>
</evidence>
<sequence length="979" mass="106799">MKEYSSDHVNWSSPIQGRNRAERSASKREKLNSKRQKTRDEKAAAKTKEKEERREAMRLQAQEAGQRVCAAEHEASVKKTKDVKDVLQYMKGKDITYGDVLLFMSDVKASSGYGQDRFAHFFAHADLVTTVLKNWVGSGNSATGRKLIKDWAVDYVSSVVSREGDQVTKAGTRNGPGAGMKPTSVAETVLQLHPSSDDSDDSDYEPGSSDHDLLSSDWEDVDDVEEEEGAGSAVGDSQSSGGGRPVDPAENYTLATPTGVEPCTHRNSQGRSLPNRAENPDAESRPPSSSLNAASGLLRNLSNSSREALRSTAQATDPDIDPLANVYDNINFMVKAAEQVMGRKDSQENGTCATAFSLHGASREHMKTADLLRSFEEAPPLAFKDICLDSQENEALRERLIWTVMDTVIQRGGESFKKFKGELTSAAPASSDKIPVHKTDVFPMPAMHIDESSTAGNAEVLDAMYRELGHDLKSPKFTDEARIVFGDQLSMARVRAVTNTRIGHDEVSQTYLNVVFAPGFFHYQMAGTQGVLETHWGDPSMGARDPGSLVFHNDVLTRKPIVLSSVPPYRTCRDLIFVSLYARVLHCLELVSKRSIADYADAMSFADLRQHAAAIVDTYANPSALSGSQKAQANGPQRTGEDSDNIRPGPGASKLEDTVFDNAVLFLRDSLILRHFADSIKAGKSDHVVTVLKLWALGFRAMGRTKYAHELLHLIHNITHLWPAELRNIVMRNWLINPTGHVDSFIPVDLLQEHLNFWIKVIYLAHGSNTSWEWLEMISPCIDVLRQLASQINAELGSHQGDKHHAPDLTRDIEQVMRSLRFHGVYVPDSARPDVADVKPIPNVYTAGLQALAGPLAEYNATFLRLKEQRAMKPAIGQSALQTYGIPRAALSQSGRTSVPPATAEGIGGAHSAGDTGGVGDSGESSDSGPDNASDSGSSSDEGGPRCDSRPGYGEPSTSQEEFFSLETAGDLYLDAYGF</sequence>
<dbReference type="Proteomes" id="UP000184267">
    <property type="component" value="Unassembled WGS sequence"/>
</dbReference>
<reference evidence="3 4" key="1">
    <citation type="submission" date="2016-10" db="EMBL/GenBank/DDBJ databases">
        <title>Genome sequence of the basidiomycete white-rot fungus Trametes pubescens.</title>
        <authorList>
            <person name="Makela M.R."/>
            <person name="Granchi Z."/>
            <person name="Peng M."/>
            <person name="De Vries R.P."/>
            <person name="Grigoriev I."/>
            <person name="Riley R."/>
            <person name="Hilden K."/>
        </authorList>
    </citation>
    <scope>NUCLEOTIDE SEQUENCE [LARGE SCALE GENOMIC DNA]</scope>
    <source>
        <strain evidence="3 4">FBCC735</strain>
    </source>
</reference>
<feature type="compositionally biased region" description="Gly residues" evidence="1">
    <location>
        <begin position="906"/>
        <end position="921"/>
    </location>
</feature>
<dbReference type="OrthoDB" id="2803256at2759"/>
<feature type="region of interest" description="Disordered" evidence="1">
    <location>
        <begin position="193"/>
        <end position="294"/>
    </location>
</feature>
<feature type="domain" description="DUF6589" evidence="2">
    <location>
        <begin position="376"/>
        <end position="804"/>
    </location>
</feature>
<accession>A0A1M2VNQ1</accession>
<proteinExistence type="predicted"/>
<feature type="compositionally biased region" description="Polar residues" evidence="1">
    <location>
        <begin position="625"/>
        <end position="637"/>
    </location>
</feature>
<feature type="compositionally biased region" description="Low complexity" evidence="1">
    <location>
        <begin position="922"/>
        <end position="942"/>
    </location>
</feature>
<dbReference type="OMA" id="TRIGHDE"/>
<dbReference type="Pfam" id="PF20231">
    <property type="entry name" value="DUF6589"/>
    <property type="match status" value="1"/>
</dbReference>
<evidence type="ECO:0000313" key="4">
    <source>
        <dbReference type="Proteomes" id="UP000184267"/>
    </source>
</evidence>
<gene>
    <name evidence="3" type="ORF">TRAPUB_14309</name>
</gene>